<sequence>MNKKEIMLSSILRTEQIVTSPAISDNQKLILIDDSTSTSIGFNNRDARIYYNFNDPIFVTKIKVAVGSGDNKSYVVTLYGRNNGNEPWSQVIKTNMNENAVTTFSINNSYKHIQLSAYGNGGKGYAPNNSLVKLLTVYGATLEYSLIRNKDNYFVYQNNKFLNLGQINIGEIKSIGMTDLSLLDKVTTQLEPGAMANEASILLTNGKVYKKTVNLQKHLDIRSMKVEAK</sequence>
<proteinExistence type="predicted"/>
<evidence type="ECO:0000313" key="1">
    <source>
        <dbReference type="EMBL" id="ODV53315.1"/>
    </source>
</evidence>
<accession>A0A1E4QYP8</accession>
<dbReference type="AlphaFoldDB" id="A0A1E4QYP8"/>
<gene>
    <name evidence="1" type="ORF">BG258_23730</name>
</gene>
<protein>
    <submittedName>
        <fullName evidence="1">Uncharacterized protein</fullName>
    </submittedName>
</protein>
<organism evidence="1 2">
    <name type="scientific">Lysinibacillus fusiformis</name>
    <dbReference type="NCBI Taxonomy" id="28031"/>
    <lineage>
        <taxon>Bacteria</taxon>
        <taxon>Bacillati</taxon>
        <taxon>Bacillota</taxon>
        <taxon>Bacilli</taxon>
        <taxon>Bacillales</taxon>
        <taxon>Bacillaceae</taxon>
        <taxon>Lysinibacillus</taxon>
    </lineage>
</organism>
<dbReference type="RefSeq" id="WP_069483556.1">
    <property type="nucleotide sequence ID" value="NZ_KV766183.1"/>
</dbReference>
<reference evidence="1 2" key="1">
    <citation type="submission" date="2016-09" db="EMBL/GenBank/DDBJ databases">
        <title>Draft genome sequence of the soil isolate, Lysinibacillus fusiformis M5, a potential hypoxanthine producer.</title>
        <authorList>
            <person name="Gallegos-Monterrosa R."/>
            <person name="Maroti G."/>
            <person name="Balint B."/>
            <person name="Kovacs A.T."/>
        </authorList>
    </citation>
    <scope>NUCLEOTIDE SEQUENCE [LARGE SCALE GENOMIC DNA]</scope>
    <source>
        <strain evidence="1 2">M5</strain>
    </source>
</reference>
<comment type="caution">
    <text evidence="1">The sequence shown here is derived from an EMBL/GenBank/DDBJ whole genome shotgun (WGS) entry which is preliminary data.</text>
</comment>
<dbReference type="EMBL" id="MECQ01000008">
    <property type="protein sequence ID" value="ODV53315.1"/>
    <property type="molecule type" value="Genomic_DNA"/>
</dbReference>
<name>A0A1E4QYP8_9BACI</name>
<evidence type="ECO:0000313" key="2">
    <source>
        <dbReference type="Proteomes" id="UP000094784"/>
    </source>
</evidence>
<dbReference type="Proteomes" id="UP000094784">
    <property type="component" value="Unassembled WGS sequence"/>
</dbReference>